<protein>
    <recommendedName>
        <fullName evidence="5">Lipopolysaccharide export system protein LptC</fullName>
    </recommendedName>
</protein>
<evidence type="ECO:0000313" key="4">
    <source>
        <dbReference type="Proteomes" id="UP000433050"/>
    </source>
</evidence>
<sequence>MNKYVEPPARRGARATEPLARRATALASKGGDRYKDAQRHSRRVRFFRWALPVGVVTVLGLTVAVNYLDPFSIAVDLPFELGRVSLSGTQVKMEFPRLHGFTADNRSYNVSAISASQDLTKPDSINLDKIDAKMELANNGWANLTANAGHYNTKTEQLELTEGVRFDTSSGYGGTLKDAAIDIKGGKLVSNHPVELTYQDGKLTADSIEVTQKDSRALLTGNVQLDFKMPPADGDTRKSTEAPKLRGATTVGVTP</sequence>
<keyword evidence="4" id="KW-1185">Reference proteome</keyword>
<feature type="region of interest" description="Disordered" evidence="1">
    <location>
        <begin position="229"/>
        <end position="255"/>
    </location>
</feature>
<dbReference type="InterPro" id="IPR010664">
    <property type="entry name" value="LipoPS_assembly_LptC-rel"/>
</dbReference>
<proteinExistence type="predicted"/>
<organism evidence="3 4">
    <name type="scientific">Starkeya nomas</name>
    <dbReference type="NCBI Taxonomy" id="2666134"/>
    <lineage>
        <taxon>Bacteria</taxon>
        <taxon>Pseudomonadati</taxon>
        <taxon>Pseudomonadota</taxon>
        <taxon>Alphaproteobacteria</taxon>
        <taxon>Hyphomicrobiales</taxon>
        <taxon>Xanthobacteraceae</taxon>
        <taxon>Starkeya</taxon>
    </lineage>
</organism>
<gene>
    <name evidence="3" type="ORF">STARVERO_00296</name>
</gene>
<feature type="transmembrane region" description="Helical" evidence="2">
    <location>
        <begin position="49"/>
        <end position="68"/>
    </location>
</feature>
<keyword evidence="2" id="KW-0472">Membrane</keyword>
<evidence type="ECO:0000256" key="2">
    <source>
        <dbReference type="SAM" id="Phobius"/>
    </source>
</evidence>
<dbReference type="Proteomes" id="UP000433050">
    <property type="component" value="Unassembled WGS sequence"/>
</dbReference>
<feature type="compositionally biased region" description="Basic and acidic residues" evidence="1">
    <location>
        <begin position="234"/>
        <end position="244"/>
    </location>
</feature>
<accession>A0A5S9NBL2</accession>
<dbReference type="Gene3D" id="2.60.450.10">
    <property type="entry name" value="Lipopolysaccharide (LPS) transport protein A like domain"/>
    <property type="match status" value="1"/>
</dbReference>
<dbReference type="RefSeq" id="WP_244616491.1">
    <property type="nucleotide sequence ID" value="NZ_CACSAS010000001.1"/>
</dbReference>
<dbReference type="EMBL" id="CACSAS010000001">
    <property type="protein sequence ID" value="CAA0086784.1"/>
    <property type="molecule type" value="Genomic_DNA"/>
</dbReference>
<evidence type="ECO:0000313" key="3">
    <source>
        <dbReference type="EMBL" id="CAA0086784.1"/>
    </source>
</evidence>
<dbReference type="AlphaFoldDB" id="A0A5S9NBL2"/>
<evidence type="ECO:0000256" key="1">
    <source>
        <dbReference type="SAM" id="MobiDB-lite"/>
    </source>
</evidence>
<dbReference type="Pfam" id="PF06835">
    <property type="entry name" value="LptC"/>
    <property type="match status" value="1"/>
</dbReference>
<reference evidence="3 4" key="1">
    <citation type="submission" date="2019-12" db="EMBL/GenBank/DDBJ databases">
        <authorList>
            <person name="Reyes-Prieto M."/>
        </authorList>
    </citation>
    <scope>NUCLEOTIDE SEQUENCE [LARGE SCALE GENOMIC DNA]</scope>
    <source>
        <strain evidence="3">HF14-78462</strain>
    </source>
</reference>
<evidence type="ECO:0008006" key="5">
    <source>
        <dbReference type="Google" id="ProtNLM"/>
    </source>
</evidence>
<keyword evidence="2" id="KW-1133">Transmembrane helix</keyword>
<name>A0A5S9NBL2_9HYPH</name>
<keyword evidence="2" id="KW-0812">Transmembrane</keyword>